<name>A0A1M6Q6R3_9BRAD</name>
<organism evidence="2 3">
    <name type="scientific">Bradyrhizobium lablabi</name>
    <dbReference type="NCBI Taxonomy" id="722472"/>
    <lineage>
        <taxon>Bacteria</taxon>
        <taxon>Pseudomonadati</taxon>
        <taxon>Pseudomonadota</taxon>
        <taxon>Alphaproteobacteria</taxon>
        <taxon>Hyphomicrobiales</taxon>
        <taxon>Nitrobacteraceae</taxon>
        <taxon>Bradyrhizobium</taxon>
    </lineage>
</organism>
<dbReference type="RefSeq" id="WP_244562280.1">
    <property type="nucleotide sequence ID" value="NZ_LT670844.1"/>
</dbReference>
<sequence>MSASLVRPALWRPVCVRGAGALGVFPAIVLLLCTSLLIALETPSKPFLEKNSFYLSSAGFRVQLANDPAGQKALRALPAHRFVVHKVGDDLRYLYAEPQHCVCIFIGTKQAYDNYRDILSQPLPQADNVAPDYKTQAGALLNGEPVWLNTLNEPDSLAEYLRAYY</sequence>
<dbReference type="EMBL" id="LT670844">
    <property type="protein sequence ID" value="SHK15803.1"/>
    <property type="molecule type" value="Genomic_DNA"/>
</dbReference>
<dbReference type="AlphaFoldDB" id="A0A1M6Q6R3"/>
<protein>
    <submittedName>
        <fullName evidence="2">Uncharacterized protein</fullName>
    </submittedName>
</protein>
<evidence type="ECO:0000256" key="1">
    <source>
        <dbReference type="SAM" id="Phobius"/>
    </source>
</evidence>
<dbReference type="Proteomes" id="UP000189935">
    <property type="component" value="Chromosome I"/>
</dbReference>
<evidence type="ECO:0000313" key="3">
    <source>
        <dbReference type="Proteomes" id="UP000189935"/>
    </source>
</evidence>
<gene>
    <name evidence="2" type="ORF">SAMN05444159_2568</name>
</gene>
<reference evidence="2 3" key="1">
    <citation type="submission" date="2016-11" db="EMBL/GenBank/DDBJ databases">
        <authorList>
            <person name="Jaros S."/>
            <person name="Januszkiewicz K."/>
            <person name="Wedrychowicz H."/>
        </authorList>
    </citation>
    <scope>NUCLEOTIDE SEQUENCE [LARGE SCALE GENOMIC DNA]</scope>
    <source>
        <strain evidence="2 3">GAS499</strain>
    </source>
</reference>
<feature type="transmembrane region" description="Helical" evidence="1">
    <location>
        <begin position="20"/>
        <end position="40"/>
    </location>
</feature>
<keyword evidence="1" id="KW-0472">Membrane</keyword>
<proteinExistence type="predicted"/>
<keyword evidence="1" id="KW-1133">Transmembrane helix</keyword>
<keyword evidence="1" id="KW-0812">Transmembrane</keyword>
<evidence type="ECO:0000313" key="2">
    <source>
        <dbReference type="EMBL" id="SHK15803.1"/>
    </source>
</evidence>
<accession>A0A1M6Q6R3</accession>